<dbReference type="AlphaFoldDB" id="A0A1M7LGQ2"/>
<dbReference type="EMBL" id="FRCJ01000006">
    <property type="protein sequence ID" value="SHM77357.1"/>
    <property type="molecule type" value="Genomic_DNA"/>
</dbReference>
<keyword evidence="2" id="KW-0808">Transferase</keyword>
<evidence type="ECO:0000313" key="3">
    <source>
        <dbReference type="Proteomes" id="UP000184280"/>
    </source>
</evidence>
<feature type="domain" description="Glycosyl transferase family 1" evidence="1">
    <location>
        <begin position="184"/>
        <end position="338"/>
    </location>
</feature>
<dbReference type="CDD" id="cd03801">
    <property type="entry name" value="GT4_PimA-like"/>
    <property type="match status" value="1"/>
</dbReference>
<dbReference type="Proteomes" id="UP000184280">
    <property type="component" value="Unassembled WGS sequence"/>
</dbReference>
<dbReference type="Pfam" id="PF00534">
    <property type="entry name" value="Glycos_transf_1"/>
    <property type="match status" value="1"/>
</dbReference>
<gene>
    <name evidence="2" type="ORF">SAMN04488494_2574</name>
</gene>
<accession>A0A1M7LGQ2</accession>
<name>A0A1M7LGQ2_XYLRU</name>
<evidence type="ECO:0000259" key="1">
    <source>
        <dbReference type="Pfam" id="PF00534"/>
    </source>
</evidence>
<proteinExistence type="predicted"/>
<reference evidence="2 3" key="1">
    <citation type="submission" date="2016-11" db="EMBL/GenBank/DDBJ databases">
        <authorList>
            <person name="Jaros S."/>
            <person name="Januszkiewicz K."/>
            <person name="Wedrychowicz H."/>
        </authorList>
    </citation>
    <scope>NUCLEOTIDE SEQUENCE [LARGE SCALE GENOMIC DNA]</scope>
    <source>
        <strain evidence="2 3">BPI-34</strain>
    </source>
</reference>
<protein>
    <submittedName>
        <fullName evidence="2">Glycosyl transferases group 1</fullName>
    </submittedName>
</protein>
<dbReference type="Gene3D" id="3.40.50.2000">
    <property type="entry name" value="Glycogen Phosphorylase B"/>
    <property type="match status" value="1"/>
</dbReference>
<dbReference type="SUPFAM" id="SSF53756">
    <property type="entry name" value="UDP-Glycosyltransferase/glycogen phosphorylase"/>
    <property type="match status" value="1"/>
</dbReference>
<dbReference type="RefSeq" id="WP_073046777.1">
    <property type="nucleotide sequence ID" value="NZ_FOLF01000005.1"/>
</dbReference>
<dbReference type="PANTHER" id="PTHR12526">
    <property type="entry name" value="GLYCOSYLTRANSFERASE"/>
    <property type="match status" value="1"/>
</dbReference>
<dbReference type="PANTHER" id="PTHR12526:SF630">
    <property type="entry name" value="GLYCOSYLTRANSFERASE"/>
    <property type="match status" value="1"/>
</dbReference>
<dbReference type="GO" id="GO:0016757">
    <property type="term" value="F:glycosyltransferase activity"/>
    <property type="evidence" value="ECO:0007669"/>
    <property type="project" value="InterPro"/>
</dbReference>
<sequence>MNIAFVSNYFNHHQVAICDELYKLTKGNFTFIETEDMPSMRKKLGYKVIERSYVLKVWDDKKNKEKALALCDNVDVLIAGGGGFVVEYEKTRLMNGKLTLEYAERSLKKGWVNLFSPTNIKMQLYYHLLFFNKPLLKLCASAYTAHDMYIQRSFIGRCYKYGYFPQLQSLTDIDSFLDKKFSCKRLKIVWCARFIGWKHPEMVVRLAERLIEDGYDFEINMVGSGKLLDAIAFELKKKKLSNYVHLLGSISNKDVMDEMARGHIFLLTSDKNEGWGVVLNEAMGQGCCPVASRMVGAAPYLINHKKDGMLFDSGNLDELVENVEYLLDNPCDCKNMAKLSYHKISTLWSPQTAAKRLYEFCDSYMKGKQICFEDGPMSIA</sequence>
<dbReference type="InterPro" id="IPR001296">
    <property type="entry name" value="Glyco_trans_1"/>
</dbReference>
<evidence type="ECO:0000313" key="2">
    <source>
        <dbReference type="EMBL" id="SHM77357.1"/>
    </source>
</evidence>
<organism evidence="2 3">
    <name type="scientific">Xylanibacter ruminicola</name>
    <name type="common">Prevotella ruminicola</name>
    <dbReference type="NCBI Taxonomy" id="839"/>
    <lineage>
        <taxon>Bacteria</taxon>
        <taxon>Pseudomonadati</taxon>
        <taxon>Bacteroidota</taxon>
        <taxon>Bacteroidia</taxon>
        <taxon>Bacteroidales</taxon>
        <taxon>Prevotellaceae</taxon>
        <taxon>Xylanibacter</taxon>
    </lineage>
</organism>